<evidence type="ECO:0000313" key="1">
    <source>
        <dbReference type="EMBL" id="KKM98631.1"/>
    </source>
</evidence>
<proteinExistence type="predicted"/>
<protein>
    <submittedName>
        <fullName evidence="1">Uncharacterized protein</fullName>
    </submittedName>
</protein>
<name>A0A0F9MH82_9ZZZZ</name>
<comment type="caution">
    <text evidence="1">The sequence shown here is derived from an EMBL/GenBank/DDBJ whole genome shotgun (WGS) entry which is preliminary data.</text>
</comment>
<reference evidence="1" key="1">
    <citation type="journal article" date="2015" name="Nature">
        <title>Complex archaea that bridge the gap between prokaryotes and eukaryotes.</title>
        <authorList>
            <person name="Spang A."/>
            <person name="Saw J.H."/>
            <person name="Jorgensen S.L."/>
            <person name="Zaremba-Niedzwiedzka K."/>
            <person name="Martijn J."/>
            <person name="Lind A.E."/>
            <person name="van Eijk R."/>
            <person name="Schleper C."/>
            <person name="Guy L."/>
            <person name="Ettema T.J."/>
        </authorList>
    </citation>
    <scope>NUCLEOTIDE SEQUENCE</scope>
</reference>
<dbReference type="AlphaFoldDB" id="A0A0F9MH82"/>
<sequence>MITECVCPECGVIYERFVERKHADSPQAWRRCGYLVILCSDCGHAVFTREEISYA</sequence>
<gene>
    <name evidence="1" type="ORF">LCGC14_1155910</name>
</gene>
<dbReference type="EMBL" id="LAZR01005595">
    <property type="protein sequence ID" value="KKM98631.1"/>
    <property type="molecule type" value="Genomic_DNA"/>
</dbReference>
<organism evidence="1">
    <name type="scientific">marine sediment metagenome</name>
    <dbReference type="NCBI Taxonomy" id="412755"/>
    <lineage>
        <taxon>unclassified sequences</taxon>
        <taxon>metagenomes</taxon>
        <taxon>ecological metagenomes</taxon>
    </lineage>
</organism>
<accession>A0A0F9MH82</accession>